<evidence type="ECO:0000313" key="2">
    <source>
        <dbReference type="EMBL" id="QPB12169.1"/>
    </source>
</evidence>
<evidence type="ECO:0000313" key="3">
    <source>
        <dbReference type="Proteomes" id="UP000663042"/>
    </source>
</evidence>
<dbReference type="KEGG" id="vg:65132516"/>
<keyword evidence="3" id="KW-1185">Reference proteome</keyword>
<dbReference type="GeneID" id="65132516"/>
<dbReference type="EMBL" id="MW057857">
    <property type="protein sequence ID" value="QPB12169.1"/>
    <property type="molecule type" value="Genomic_DNA"/>
</dbReference>
<accession>A0A873WNJ1</accession>
<dbReference type="RefSeq" id="YP_010113956.1">
    <property type="nucleotide sequence ID" value="NC_055910.1"/>
</dbReference>
<protein>
    <submittedName>
        <fullName evidence="2">Uncharacterized protein</fullName>
    </submittedName>
</protein>
<name>A0A873WNJ1_9CAUD</name>
<organism evidence="2 3">
    <name type="scientific">Providencia phage PSTCR5</name>
    <dbReference type="NCBI Taxonomy" id="2783547"/>
    <lineage>
        <taxon>Viruses</taxon>
        <taxon>Duplodnaviria</taxon>
        <taxon>Heunggongvirae</taxon>
        <taxon>Uroviricota</taxon>
        <taxon>Caudoviricetes</taxon>
        <taxon>Demerecviridae</taxon>
        <taxon>Priunavirus</taxon>
        <taxon>Priunavirus PSTCR5</taxon>
    </lineage>
</organism>
<feature type="region of interest" description="Disordered" evidence="1">
    <location>
        <begin position="303"/>
        <end position="328"/>
    </location>
</feature>
<reference evidence="2 3" key="1">
    <citation type="submission" date="2020-10" db="EMBL/GenBank/DDBJ databases">
        <title>Novel bacteriophages targeting Providencia spp. as potential agents for phage therapy.</title>
        <authorList>
            <person name="Rakov C."/>
            <person name="Alkalay-Oren S."/>
            <person name="Coppenhagen-Glazer S."/>
            <person name="Hazan R."/>
        </authorList>
    </citation>
    <scope>NUCLEOTIDE SEQUENCE [LARGE SCALE GENOMIC DNA]</scope>
</reference>
<evidence type="ECO:0000256" key="1">
    <source>
        <dbReference type="SAM" id="MobiDB-lite"/>
    </source>
</evidence>
<dbReference type="Proteomes" id="UP000663042">
    <property type="component" value="Segment"/>
</dbReference>
<sequence>MLSSVNPTLVQQAYQDLMDLNGKKTSELSEYELRLVDFFTKRYPSADRKCIRSISAYPLHFLSYHGAIDLSEARTVANFDLLIHEDKEVSFPAVRIHNSRFAMDVAFKSIFEPEYQPLRYYKSKSKDKLKEFNRIRHTQKTGYYMCKVVGYMSDEPEFWEGTQVVELPPLTSLLDEKDIPEVVYNGTLTGDSILYKGNTILIDQPTLPYTRQYAHNTSQAFIASTLAMWSHIKAPAPEWVKQALAHSDEDFVTYLSYLGMELGDFNREETKSLKPSSNSAVKAISVGLNGFKQFMIKRIVSPKRTPPKKDLSPSIGVNGCPPPGATDL</sequence>
<proteinExistence type="predicted"/>